<evidence type="ECO:0000313" key="2">
    <source>
        <dbReference type="EMBL" id="VEL42205.1"/>
    </source>
</evidence>
<keyword evidence="1" id="KW-0472">Membrane</keyword>
<dbReference type="Proteomes" id="UP000784294">
    <property type="component" value="Unassembled WGS sequence"/>
</dbReference>
<gene>
    <name evidence="2" type="ORF">PXEA_LOCUS35645</name>
</gene>
<comment type="caution">
    <text evidence="2">The sequence shown here is derived from an EMBL/GenBank/DDBJ whole genome shotgun (WGS) entry which is preliminary data.</text>
</comment>
<protein>
    <submittedName>
        <fullName evidence="2">Uncharacterized protein</fullName>
    </submittedName>
</protein>
<name>A0A3S5CVD2_9PLAT</name>
<keyword evidence="1" id="KW-1133">Transmembrane helix</keyword>
<accession>A0A3S5CVD2</accession>
<sequence>MMAGVGGAAERADAFAGLEVALFAAHAASGALVAEITSRTDCSKRRRRWVWRKKERKNGQTRASQ</sequence>
<keyword evidence="3" id="KW-1185">Reference proteome</keyword>
<organism evidence="2 3">
    <name type="scientific">Protopolystoma xenopodis</name>
    <dbReference type="NCBI Taxonomy" id="117903"/>
    <lineage>
        <taxon>Eukaryota</taxon>
        <taxon>Metazoa</taxon>
        <taxon>Spiralia</taxon>
        <taxon>Lophotrochozoa</taxon>
        <taxon>Platyhelminthes</taxon>
        <taxon>Monogenea</taxon>
        <taxon>Polyopisthocotylea</taxon>
        <taxon>Polystomatidea</taxon>
        <taxon>Polystomatidae</taxon>
        <taxon>Protopolystoma</taxon>
    </lineage>
</organism>
<dbReference type="EMBL" id="CAAALY010273105">
    <property type="protein sequence ID" value="VEL42205.1"/>
    <property type="molecule type" value="Genomic_DNA"/>
</dbReference>
<proteinExistence type="predicted"/>
<keyword evidence="1" id="KW-0812">Transmembrane</keyword>
<evidence type="ECO:0000256" key="1">
    <source>
        <dbReference type="SAM" id="Phobius"/>
    </source>
</evidence>
<reference evidence="2" key="1">
    <citation type="submission" date="2018-11" db="EMBL/GenBank/DDBJ databases">
        <authorList>
            <consortium name="Pathogen Informatics"/>
        </authorList>
    </citation>
    <scope>NUCLEOTIDE SEQUENCE</scope>
</reference>
<feature type="transmembrane region" description="Helical" evidence="1">
    <location>
        <begin position="20"/>
        <end position="38"/>
    </location>
</feature>
<dbReference type="AlphaFoldDB" id="A0A3S5CVD2"/>
<evidence type="ECO:0000313" key="3">
    <source>
        <dbReference type="Proteomes" id="UP000784294"/>
    </source>
</evidence>